<dbReference type="InterPro" id="IPR005467">
    <property type="entry name" value="His_kinase_dom"/>
</dbReference>
<dbReference type="SUPFAM" id="SSF52172">
    <property type="entry name" value="CheY-like"/>
    <property type="match status" value="1"/>
</dbReference>
<dbReference type="CDD" id="cd00075">
    <property type="entry name" value="HATPase"/>
    <property type="match status" value="1"/>
</dbReference>
<dbReference type="EC" id="2.7.13.3" evidence="2"/>
<evidence type="ECO:0000256" key="2">
    <source>
        <dbReference type="ARBA" id="ARBA00012438"/>
    </source>
</evidence>
<proteinExistence type="predicted"/>
<evidence type="ECO:0000313" key="8">
    <source>
        <dbReference type="EMBL" id="WZB88464.1"/>
    </source>
</evidence>
<evidence type="ECO:0000256" key="6">
    <source>
        <dbReference type="ARBA" id="ARBA00023012"/>
    </source>
</evidence>
<evidence type="ECO:0000256" key="1">
    <source>
        <dbReference type="ARBA" id="ARBA00000085"/>
    </source>
</evidence>
<keyword evidence="8" id="KW-0067">ATP-binding</keyword>
<feature type="domain" description="Histidine kinase" evidence="7">
    <location>
        <begin position="52"/>
        <end position="181"/>
    </location>
</feature>
<dbReference type="PANTHER" id="PTHR45453:SF1">
    <property type="entry name" value="PHOSPHATE REGULON SENSOR PROTEIN PHOR"/>
    <property type="match status" value="1"/>
</dbReference>
<name>A0ABZ2UU26_9CYAN</name>
<dbReference type="PRINTS" id="PR00344">
    <property type="entry name" value="BCTRLSENSOR"/>
</dbReference>
<evidence type="ECO:0000256" key="3">
    <source>
        <dbReference type="ARBA" id="ARBA00022553"/>
    </source>
</evidence>
<organism evidence="8 9">
    <name type="scientific">Okeanomitos corallinicola TIOX110</name>
    <dbReference type="NCBI Taxonomy" id="3133117"/>
    <lineage>
        <taxon>Bacteria</taxon>
        <taxon>Bacillati</taxon>
        <taxon>Cyanobacteriota</taxon>
        <taxon>Cyanophyceae</taxon>
        <taxon>Nostocales</taxon>
        <taxon>Aphanizomenonaceae</taxon>
        <taxon>Okeanomitos</taxon>
    </lineage>
</organism>
<protein>
    <recommendedName>
        <fullName evidence="2">histidine kinase</fullName>
        <ecNumber evidence="2">2.7.13.3</ecNumber>
    </recommendedName>
</protein>
<sequence length="185" mass="20447">MRLLLVEDEKDLGVSIHNALTKRDYIVDWVEDGQTAWDYLNEELLSLSINAEVLLSSHIPDQSCFYIQGNESQIYRMLLNVVGNAIKYTPVGGEVKINLLANNNQGIITIQDTGIGIPAVDVPHIFDRFYRVNSDRSRNTGGSGLGLAIALAIVQTHQGKLEVESLVDQGSKFTVILPLISKINK</sequence>
<keyword evidence="5" id="KW-0418">Kinase</keyword>
<keyword evidence="6" id="KW-0902">Two-component regulatory system</keyword>
<gene>
    <name evidence="8" type="ORF">WJM97_01860</name>
</gene>
<dbReference type="InterPro" id="IPR004358">
    <property type="entry name" value="Sig_transdc_His_kin-like_C"/>
</dbReference>
<evidence type="ECO:0000256" key="5">
    <source>
        <dbReference type="ARBA" id="ARBA00022777"/>
    </source>
</evidence>
<dbReference type="InterPro" id="IPR011006">
    <property type="entry name" value="CheY-like_superfamily"/>
</dbReference>
<comment type="catalytic activity">
    <reaction evidence="1">
        <text>ATP + protein L-histidine = ADP + protein N-phospho-L-histidine.</text>
        <dbReference type="EC" id="2.7.13.3"/>
    </reaction>
</comment>
<dbReference type="Gene3D" id="3.30.565.10">
    <property type="entry name" value="Histidine kinase-like ATPase, C-terminal domain"/>
    <property type="match status" value="1"/>
</dbReference>
<dbReference type="InterPro" id="IPR036890">
    <property type="entry name" value="HATPase_C_sf"/>
</dbReference>
<dbReference type="GO" id="GO:0005524">
    <property type="term" value="F:ATP binding"/>
    <property type="evidence" value="ECO:0007669"/>
    <property type="project" value="UniProtKB-KW"/>
</dbReference>
<dbReference type="PROSITE" id="PS50109">
    <property type="entry name" value="HIS_KIN"/>
    <property type="match status" value="1"/>
</dbReference>
<dbReference type="SUPFAM" id="SSF55874">
    <property type="entry name" value="ATPase domain of HSP90 chaperone/DNA topoisomerase II/histidine kinase"/>
    <property type="match status" value="1"/>
</dbReference>
<accession>A0ABZ2UU26</accession>
<dbReference type="Proteomes" id="UP001483337">
    <property type="component" value="Chromosome"/>
</dbReference>
<dbReference type="RefSeq" id="WP_353931371.1">
    <property type="nucleotide sequence ID" value="NZ_CP150886.1"/>
</dbReference>
<dbReference type="EMBL" id="CP150886">
    <property type="protein sequence ID" value="WZB88464.1"/>
    <property type="molecule type" value="Genomic_DNA"/>
</dbReference>
<reference evidence="8 9" key="1">
    <citation type="submission" date="2024-04" db="EMBL/GenBank/DDBJ databases">
        <title>Okeanomitos corallinicola gen. &amp; sp. nov. (Nostocales, Cyanobacteria), a new toxic marine heterocyst-forming cyanobacterium from a coral reef.</title>
        <authorList>
            <person name="Li H."/>
            <person name="Li R."/>
            <person name="Kang J."/>
            <person name="Hii K.S."/>
            <person name="Mohamed H.F."/>
            <person name="Xu X."/>
            <person name="Luo Z."/>
        </authorList>
    </citation>
    <scope>NUCLEOTIDE SEQUENCE [LARGE SCALE GENOMIC DNA]</scope>
    <source>
        <strain evidence="8 9">TIOX110</strain>
    </source>
</reference>
<evidence type="ECO:0000259" key="7">
    <source>
        <dbReference type="PROSITE" id="PS50109"/>
    </source>
</evidence>
<evidence type="ECO:0000256" key="4">
    <source>
        <dbReference type="ARBA" id="ARBA00022679"/>
    </source>
</evidence>
<dbReference type="InterPro" id="IPR003594">
    <property type="entry name" value="HATPase_dom"/>
</dbReference>
<keyword evidence="8" id="KW-0547">Nucleotide-binding</keyword>
<keyword evidence="9" id="KW-1185">Reference proteome</keyword>
<dbReference type="SMART" id="SM00387">
    <property type="entry name" value="HATPase_c"/>
    <property type="match status" value="1"/>
</dbReference>
<dbReference type="InterPro" id="IPR050351">
    <property type="entry name" value="BphY/WalK/GraS-like"/>
</dbReference>
<keyword evidence="4" id="KW-0808">Transferase</keyword>
<dbReference type="Pfam" id="PF02518">
    <property type="entry name" value="HATPase_c"/>
    <property type="match status" value="1"/>
</dbReference>
<evidence type="ECO:0000313" key="9">
    <source>
        <dbReference type="Proteomes" id="UP001483337"/>
    </source>
</evidence>
<keyword evidence="3" id="KW-0597">Phosphoprotein</keyword>
<dbReference type="PANTHER" id="PTHR45453">
    <property type="entry name" value="PHOSPHATE REGULON SENSOR PROTEIN PHOR"/>
    <property type="match status" value="1"/>
</dbReference>